<evidence type="ECO:0000256" key="2">
    <source>
        <dbReference type="ARBA" id="ARBA00022448"/>
    </source>
</evidence>
<evidence type="ECO:0000256" key="13">
    <source>
        <dbReference type="ARBA" id="ARBA00023136"/>
    </source>
</evidence>
<evidence type="ECO:0000256" key="14">
    <source>
        <dbReference type="PROSITE-ProRule" id="PRU01094"/>
    </source>
</evidence>
<dbReference type="PROSITE" id="PS51758">
    <property type="entry name" value="LETM1_RBD"/>
    <property type="match status" value="1"/>
</dbReference>
<dbReference type="Proteomes" id="UP000789390">
    <property type="component" value="Unassembled WGS sequence"/>
</dbReference>
<keyword evidence="8" id="KW-0809">Transit peptide</keyword>
<evidence type="ECO:0000256" key="6">
    <source>
        <dbReference type="ARBA" id="ARBA00022792"/>
    </source>
</evidence>
<keyword evidence="7" id="KW-0106">Calcium</keyword>
<evidence type="ECO:0000256" key="8">
    <source>
        <dbReference type="ARBA" id="ARBA00022946"/>
    </source>
</evidence>
<keyword evidence="2" id="KW-0813">Transport</keyword>
<proteinExistence type="predicted"/>
<evidence type="ECO:0000256" key="11">
    <source>
        <dbReference type="ARBA" id="ARBA00023065"/>
    </source>
</evidence>
<keyword evidence="10 15" id="KW-0175">Coiled coil</keyword>
<keyword evidence="3" id="KW-0109">Calcium transport</keyword>
<keyword evidence="20" id="KW-1185">Reference proteome</keyword>
<evidence type="ECO:0000259" key="18">
    <source>
        <dbReference type="PROSITE" id="PS51758"/>
    </source>
</evidence>
<keyword evidence="9 17" id="KW-1133">Transmembrane helix</keyword>
<keyword evidence="12 14" id="KW-0496">Mitochondrion</keyword>
<sequence length="769" mass="86506">MTNFPSGMLILSASGFIRGLQATAHNELPLVQRVMAHHLRLHLAYSSVAHRTPFSFSDKNFRRVKSEFLVVQCCTFQSTNSHWDNDPLKPSSRVEESVLAFKEDLKKEQEKKSSAIQPCVTAAVAKPSIGKRIMDELKHYYHGFRLLFIDVKISWKLLWRLLKGESLSRREKKQLVKTSADVFRLVPFSVFIIVPFMEFTLPIFLKLFPNMLPSTFQTANEKEAKMKTSLKVKLEMAKFLQQTLDEMALKRAIGSGHQSYTAKEFAEFCVKIRSSGQQASNEEILRFSKLFEDEITLDSLSRPQLLALCRVLEIATLGPNSLLRFQLRMRLRSLAADDKVIQKEGVDSLTVSELQAACRARGMRALGVSEIRLKSQLLQWLDLSLNEKVPPSLMLLSRALYLPDSDVTSDQLKVTIASLPDSVVAQTRDAISQRRGKIDNEARILAVKLEEAMIKEEREETKAKPVPTTAPLLPASASELLADLAPVLQDQAKVLTPASATDDQLTSADVAALENALESIGVQRKRLLIEKEELTELKEEMAEYQEDIEELKDFLDSSSTQQPPERRRLVLRESKAARRLFLSVNRMIHKLDGTVDRLEGRVERKTDDQGEKVAEVEEIVSIEELIASIRRLQAVENSAKLQQIVQLLGQIDQDCDGIVKVDDLMKVIELLSDEKIQMSSKQMAEILNLVNKEEILEMEGKVEKALGQAKIAAAHAAAAAVNVALRVDPQAISLEKIPMDEDVKKRDEKTNESMKIDTGEETKKTTGNQ</sequence>
<dbReference type="OrthoDB" id="624114at2759"/>
<feature type="coiled-coil region" evidence="15">
    <location>
        <begin position="527"/>
        <end position="561"/>
    </location>
</feature>
<dbReference type="GO" id="GO:0005743">
    <property type="term" value="C:mitochondrial inner membrane"/>
    <property type="evidence" value="ECO:0007669"/>
    <property type="project" value="UniProtKB-SubCell"/>
</dbReference>
<name>A0A8J2RE07_9CRUS</name>
<evidence type="ECO:0000256" key="3">
    <source>
        <dbReference type="ARBA" id="ARBA00022568"/>
    </source>
</evidence>
<accession>A0A8J2RE07</accession>
<keyword evidence="13 17" id="KW-0472">Membrane</keyword>
<evidence type="ECO:0000256" key="1">
    <source>
        <dbReference type="ARBA" id="ARBA00004434"/>
    </source>
</evidence>
<dbReference type="EMBL" id="CAKKLH010000090">
    <property type="protein sequence ID" value="CAH0102727.1"/>
    <property type="molecule type" value="Genomic_DNA"/>
</dbReference>
<evidence type="ECO:0000256" key="17">
    <source>
        <dbReference type="SAM" id="Phobius"/>
    </source>
</evidence>
<organism evidence="19 20">
    <name type="scientific">Daphnia galeata</name>
    <dbReference type="NCBI Taxonomy" id="27404"/>
    <lineage>
        <taxon>Eukaryota</taxon>
        <taxon>Metazoa</taxon>
        <taxon>Ecdysozoa</taxon>
        <taxon>Arthropoda</taxon>
        <taxon>Crustacea</taxon>
        <taxon>Branchiopoda</taxon>
        <taxon>Diplostraca</taxon>
        <taxon>Cladocera</taxon>
        <taxon>Anomopoda</taxon>
        <taxon>Daphniidae</taxon>
        <taxon>Daphnia</taxon>
    </lineage>
</organism>
<dbReference type="Pfam" id="PF07766">
    <property type="entry name" value="LETM1_RBD"/>
    <property type="match status" value="1"/>
</dbReference>
<evidence type="ECO:0000256" key="15">
    <source>
        <dbReference type="SAM" id="Coils"/>
    </source>
</evidence>
<reference evidence="19" key="1">
    <citation type="submission" date="2021-11" db="EMBL/GenBank/DDBJ databases">
        <authorList>
            <person name="Schell T."/>
        </authorList>
    </citation>
    <scope>NUCLEOTIDE SEQUENCE</scope>
    <source>
        <strain evidence="19">M5</strain>
    </source>
</reference>
<dbReference type="GO" id="GO:0030003">
    <property type="term" value="P:intracellular monoatomic cation homeostasis"/>
    <property type="evidence" value="ECO:0007669"/>
    <property type="project" value="TreeGrafter"/>
</dbReference>
<dbReference type="PANTHER" id="PTHR14009:SF1">
    <property type="entry name" value="MITOCHONDRIAL PROTON_CALCIUM EXCHANGER PROTEIN"/>
    <property type="match status" value="1"/>
</dbReference>
<evidence type="ECO:0000256" key="5">
    <source>
        <dbReference type="ARBA" id="ARBA00022723"/>
    </source>
</evidence>
<evidence type="ECO:0000256" key="10">
    <source>
        <dbReference type="ARBA" id="ARBA00023054"/>
    </source>
</evidence>
<feature type="transmembrane region" description="Helical" evidence="17">
    <location>
        <begin position="182"/>
        <end position="205"/>
    </location>
</feature>
<dbReference type="AlphaFoldDB" id="A0A8J2RE07"/>
<dbReference type="InterPro" id="IPR044202">
    <property type="entry name" value="LETM1/MDM38-like"/>
</dbReference>
<keyword evidence="4 17" id="KW-0812">Transmembrane</keyword>
<evidence type="ECO:0000313" key="19">
    <source>
        <dbReference type="EMBL" id="CAH0102727.1"/>
    </source>
</evidence>
<evidence type="ECO:0000256" key="9">
    <source>
        <dbReference type="ARBA" id="ARBA00022989"/>
    </source>
</evidence>
<gene>
    <name evidence="19" type="ORF">DGAL_LOCUS5173</name>
</gene>
<evidence type="ECO:0000256" key="4">
    <source>
        <dbReference type="ARBA" id="ARBA00022692"/>
    </source>
</evidence>
<evidence type="ECO:0000256" key="7">
    <source>
        <dbReference type="ARBA" id="ARBA00022837"/>
    </source>
</evidence>
<comment type="caution">
    <text evidence="19">The sequence shown here is derived from an EMBL/GenBank/DDBJ whole genome shotgun (WGS) entry which is preliminary data.</text>
</comment>
<dbReference type="GO" id="GO:0043022">
    <property type="term" value="F:ribosome binding"/>
    <property type="evidence" value="ECO:0007669"/>
    <property type="project" value="InterPro"/>
</dbReference>
<keyword evidence="11" id="KW-0406">Ion transport</keyword>
<dbReference type="PANTHER" id="PTHR14009">
    <property type="entry name" value="LEUCINE ZIPPER-EF-HAND CONTAINING TRANSMEMBRANE PROTEIN"/>
    <property type="match status" value="1"/>
</dbReference>
<feature type="region of interest" description="Disordered" evidence="16">
    <location>
        <begin position="737"/>
        <end position="769"/>
    </location>
</feature>
<evidence type="ECO:0000313" key="20">
    <source>
        <dbReference type="Proteomes" id="UP000789390"/>
    </source>
</evidence>
<dbReference type="InterPro" id="IPR033122">
    <property type="entry name" value="LETM1-like_RBD"/>
</dbReference>
<protein>
    <recommendedName>
        <fullName evidence="18">Letm1 RBD domain-containing protein</fullName>
    </recommendedName>
</protein>
<dbReference type="InterPro" id="IPR059005">
    <property type="entry name" value="LETM1_C"/>
</dbReference>
<dbReference type="Pfam" id="PF26561">
    <property type="entry name" value="LETM1_C"/>
    <property type="match status" value="1"/>
</dbReference>
<keyword evidence="6" id="KW-0999">Mitochondrion inner membrane</keyword>
<evidence type="ECO:0000256" key="16">
    <source>
        <dbReference type="SAM" id="MobiDB-lite"/>
    </source>
</evidence>
<comment type="subcellular location">
    <subcellularLocation>
        <location evidence="1">Mitochondrion inner membrane</location>
        <topology evidence="1">Single-pass membrane protein</topology>
    </subcellularLocation>
</comment>
<evidence type="ECO:0000256" key="12">
    <source>
        <dbReference type="ARBA" id="ARBA00023128"/>
    </source>
</evidence>
<keyword evidence="5" id="KW-0479">Metal-binding</keyword>
<feature type="domain" description="Letm1 RBD" evidence="18">
    <location>
        <begin position="228"/>
        <end position="421"/>
    </location>
</feature>